<dbReference type="EMBL" id="AJWZ01008721">
    <property type="protein sequence ID" value="EKC53321.1"/>
    <property type="molecule type" value="Genomic_DNA"/>
</dbReference>
<organism evidence="1">
    <name type="scientific">human gut metagenome</name>
    <dbReference type="NCBI Taxonomy" id="408170"/>
    <lineage>
        <taxon>unclassified sequences</taxon>
        <taxon>metagenomes</taxon>
        <taxon>organismal metagenomes</taxon>
    </lineage>
</organism>
<protein>
    <submittedName>
        <fullName evidence="1">Uncharacterized protein</fullName>
    </submittedName>
</protein>
<gene>
    <name evidence="1" type="ORF">OBE_12650</name>
</gene>
<sequence>MGYKHHRGNKTAVTKTAFGATFFTPALSRNYILTYKKGGYSPDFDRIIDLIVRHSRSRFPTRFMGFPAYT</sequence>
<proteinExistence type="predicted"/>
<comment type="caution">
    <text evidence="1">The sequence shown here is derived from an EMBL/GenBank/DDBJ whole genome shotgun (WGS) entry which is preliminary data.</text>
</comment>
<name>K1T1E4_9ZZZZ</name>
<dbReference type="AlphaFoldDB" id="K1T1E4"/>
<feature type="non-terminal residue" evidence="1">
    <location>
        <position position="70"/>
    </location>
</feature>
<accession>K1T1E4</accession>
<evidence type="ECO:0000313" key="1">
    <source>
        <dbReference type="EMBL" id="EKC53321.1"/>
    </source>
</evidence>
<reference evidence="1" key="1">
    <citation type="journal article" date="2013" name="Environ. Microbiol.">
        <title>Microbiota from the distal guts of lean and obese adolescents exhibit partial functional redundancy besides clear differences in community structure.</title>
        <authorList>
            <person name="Ferrer M."/>
            <person name="Ruiz A."/>
            <person name="Lanza F."/>
            <person name="Haange S.B."/>
            <person name="Oberbach A."/>
            <person name="Till H."/>
            <person name="Bargiela R."/>
            <person name="Campoy C."/>
            <person name="Segura M.T."/>
            <person name="Richter M."/>
            <person name="von Bergen M."/>
            <person name="Seifert J."/>
            <person name="Suarez A."/>
        </authorList>
    </citation>
    <scope>NUCLEOTIDE SEQUENCE</scope>
</reference>